<reference evidence="2 4" key="1">
    <citation type="journal article" date="2008" name="Science">
        <title>The Physcomitrella genome reveals evolutionary insights into the conquest of land by plants.</title>
        <authorList>
            <person name="Rensing S."/>
            <person name="Lang D."/>
            <person name="Zimmer A."/>
            <person name="Terry A."/>
            <person name="Salamov A."/>
            <person name="Shapiro H."/>
            <person name="Nishiyama T."/>
            <person name="Perroud P.-F."/>
            <person name="Lindquist E."/>
            <person name="Kamisugi Y."/>
            <person name="Tanahashi T."/>
            <person name="Sakakibara K."/>
            <person name="Fujita T."/>
            <person name="Oishi K."/>
            <person name="Shin-I T."/>
            <person name="Kuroki Y."/>
            <person name="Toyoda A."/>
            <person name="Suzuki Y."/>
            <person name="Hashimoto A."/>
            <person name="Yamaguchi K."/>
            <person name="Sugano A."/>
            <person name="Kohara Y."/>
            <person name="Fujiyama A."/>
            <person name="Anterola A."/>
            <person name="Aoki S."/>
            <person name="Ashton N."/>
            <person name="Barbazuk W.B."/>
            <person name="Barker E."/>
            <person name="Bennetzen J."/>
            <person name="Bezanilla M."/>
            <person name="Blankenship R."/>
            <person name="Cho S.H."/>
            <person name="Dutcher S."/>
            <person name="Estelle M."/>
            <person name="Fawcett J.A."/>
            <person name="Gundlach H."/>
            <person name="Hanada K."/>
            <person name="Heyl A."/>
            <person name="Hicks K.A."/>
            <person name="Hugh J."/>
            <person name="Lohr M."/>
            <person name="Mayer K."/>
            <person name="Melkozernov A."/>
            <person name="Murata T."/>
            <person name="Nelson D."/>
            <person name="Pils B."/>
            <person name="Prigge M."/>
            <person name="Reiss B."/>
            <person name="Renner T."/>
            <person name="Rombauts S."/>
            <person name="Rushton P."/>
            <person name="Sanderfoot A."/>
            <person name="Schween G."/>
            <person name="Shiu S.-H."/>
            <person name="Stueber K."/>
            <person name="Theodoulou F.L."/>
            <person name="Tu H."/>
            <person name="Van de Peer Y."/>
            <person name="Verrier P.J."/>
            <person name="Waters E."/>
            <person name="Wood A."/>
            <person name="Yang L."/>
            <person name="Cove D."/>
            <person name="Cuming A."/>
            <person name="Hasebe M."/>
            <person name="Lucas S."/>
            <person name="Mishler D.B."/>
            <person name="Reski R."/>
            <person name="Grigoriev I."/>
            <person name="Quatrano R.S."/>
            <person name="Boore J.L."/>
        </authorList>
    </citation>
    <scope>NUCLEOTIDE SEQUENCE [LARGE SCALE GENOMIC DNA]</scope>
    <source>
        <strain evidence="3 4">cv. Gransden 2004</strain>
    </source>
</reference>
<organism evidence="2">
    <name type="scientific">Physcomitrium patens</name>
    <name type="common">Spreading-leaved earth moss</name>
    <name type="synonym">Physcomitrella patens</name>
    <dbReference type="NCBI Taxonomy" id="3218"/>
    <lineage>
        <taxon>Eukaryota</taxon>
        <taxon>Viridiplantae</taxon>
        <taxon>Streptophyta</taxon>
        <taxon>Embryophyta</taxon>
        <taxon>Bryophyta</taxon>
        <taxon>Bryophytina</taxon>
        <taxon>Bryopsida</taxon>
        <taxon>Funariidae</taxon>
        <taxon>Funariales</taxon>
        <taxon>Funariaceae</taxon>
        <taxon>Physcomitrium</taxon>
    </lineage>
</organism>
<dbReference type="EnsemblPlants" id="Pp3c19_15460V3.1">
    <property type="protein sequence ID" value="Pp3c19_15460V3.1"/>
    <property type="gene ID" value="Pp3c19_15460"/>
</dbReference>
<evidence type="ECO:0000313" key="2">
    <source>
        <dbReference type="EMBL" id="PNR34345.1"/>
    </source>
</evidence>
<dbReference type="EMBL" id="ABEU02000019">
    <property type="protein sequence ID" value="PNR34345.1"/>
    <property type="molecule type" value="Genomic_DNA"/>
</dbReference>
<accession>A0A2K1IYJ6</accession>
<evidence type="ECO:0000313" key="4">
    <source>
        <dbReference type="Proteomes" id="UP000006727"/>
    </source>
</evidence>
<gene>
    <name evidence="2" type="ORF">PHYPA_024162</name>
</gene>
<evidence type="ECO:0000256" key="1">
    <source>
        <dbReference type="SAM" id="MobiDB-lite"/>
    </source>
</evidence>
<protein>
    <submittedName>
        <fullName evidence="2 3">Uncharacterized protein</fullName>
    </submittedName>
</protein>
<dbReference type="Proteomes" id="UP000006727">
    <property type="component" value="Chromosome 19"/>
</dbReference>
<evidence type="ECO:0000313" key="3">
    <source>
        <dbReference type="EnsemblPlants" id="Pp3c19_15460V3.1"/>
    </source>
</evidence>
<reference evidence="3" key="3">
    <citation type="submission" date="2020-12" db="UniProtKB">
        <authorList>
            <consortium name="EnsemblPlants"/>
        </authorList>
    </citation>
    <scope>IDENTIFICATION</scope>
</reference>
<reference evidence="2 4" key="2">
    <citation type="journal article" date="2018" name="Plant J.">
        <title>The Physcomitrella patens chromosome-scale assembly reveals moss genome structure and evolution.</title>
        <authorList>
            <person name="Lang D."/>
            <person name="Ullrich K.K."/>
            <person name="Murat F."/>
            <person name="Fuchs J."/>
            <person name="Jenkins J."/>
            <person name="Haas F.B."/>
            <person name="Piednoel M."/>
            <person name="Gundlach H."/>
            <person name="Van Bel M."/>
            <person name="Meyberg R."/>
            <person name="Vives C."/>
            <person name="Morata J."/>
            <person name="Symeonidi A."/>
            <person name="Hiss M."/>
            <person name="Muchero W."/>
            <person name="Kamisugi Y."/>
            <person name="Saleh O."/>
            <person name="Blanc G."/>
            <person name="Decker E.L."/>
            <person name="van Gessel N."/>
            <person name="Grimwood J."/>
            <person name="Hayes R.D."/>
            <person name="Graham S.W."/>
            <person name="Gunter L.E."/>
            <person name="McDaniel S.F."/>
            <person name="Hoernstein S.N.W."/>
            <person name="Larsson A."/>
            <person name="Li F.W."/>
            <person name="Perroud P.F."/>
            <person name="Phillips J."/>
            <person name="Ranjan P."/>
            <person name="Rokshar D.S."/>
            <person name="Rothfels C.J."/>
            <person name="Schneider L."/>
            <person name="Shu S."/>
            <person name="Stevenson D.W."/>
            <person name="Thummler F."/>
            <person name="Tillich M."/>
            <person name="Villarreal Aguilar J.C."/>
            <person name="Widiez T."/>
            <person name="Wong G.K."/>
            <person name="Wymore A."/>
            <person name="Zhang Y."/>
            <person name="Zimmer A.D."/>
            <person name="Quatrano R.S."/>
            <person name="Mayer K.F.X."/>
            <person name="Goodstein D."/>
            <person name="Casacuberta J.M."/>
            <person name="Vandepoele K."/>
            <person name="Reski R."/>
            <person name="Cuming A.C."/>
            <person name="Tuskan G.A."/>
            <person name="Maumus F."/>
            <person name="Salse J."/>
            <person name="Schmutz J."/>
            <person name="Rensing S.A."/>
        </authorList>
    </citation>
    <scope>NUCLEOTIDE SEQUENCE [LARGE SCALE GENOMIC DNA]</scope>
    <source>
        <strain evidence="3 4">cv. Gransden 2004</strain>
    </source>
</reference>
<dbReference type="AlphaFoldDB" id="A0A2K1IYJ6"/>
<sequence>MDGASSREVFNQRHSSSHLRKSTSFFASLSPDRLSPNLDVRDRQAEGWA</sequence>
<dbReference type="Gramene" id="Pp3c19_15460V3.1">
    <property type="protein sequence ID" value="Pp3c19_15460V3.1"/>
    <property type="gene ID" value="Pp3c19_15460"/>
</dbReference>
<name>A0A2K1IYJ6_PHYPA</name>
<proteinExistence type="predicted"/>
<feature type="region of interest" description="Disordered" evidence="1">
    <location>
        <begin position="1"/>
        <end position="49"/>
    </location>
</feature>
<feature type="compositionally biased region" description="Basic and acidic residues" evidence="1">
    <location>
        <begin position="39"/>
        <end position="49"/>
    </location>
</feature>
<dbReference type="InParanoid" id="A0A2K1IYJ6"/>
<keyword evidence="4" id="KW-1185">Reference proteome</keyword>